<protein>
    <submittedName>
        <fullName evidence="4">CRAL-TRIO domain-containing protein</fullName>
    </submittedName>
</protein>
<evidence type="ECO:0000259" key="2">
    <source>
        <dbReference type="PROSITE" id="PS50191"/>
    </source>
</evidence>
<name>A0A1I8GWT8_9PLAT</name>
<dbReference type="Gene3D" id="1.10.8.20">
    <property type="entry name" value="N-terminal domain of phosphatidylinositol transfer protein sec14p"/>
    <property type="match status" value="2"/>
</dbReference>
<feature type="domain" description="CRAL-TRIO" evidence="2">
    <location>
        <begin position="123"/>
        <end position="294"/>
    </location>
</feature>
<feature type="compositionally biased region" description="Gly residues" evidence="1">
    <location>
        <begin position="700"/>
        <end position="713"/>
    </location>
</feature>
<dbReference type="Gene3D" id="1.20.5.1200">
    <property type="entry name" value="Alpha-tocopherol transfer"/>
    <property type="match status" value="1"/>
</dbReference>
<accession>A0A1I8GWT8</accession>
<organism evidence="3 4">
    <name type="scientific">Macrostomum lignano</name>
    <dbReference type="NCBI Taxonomy" id="282301"/>
    <lineage>
        <taxon>Eukaryota</taxon>
        <taxon>Metazoa</taxon>
        <taxon>Spiralia</taxon>
        <taxon>Lophotrochozoa</taxon>
        <taxon>Platyhelminthes</taxon>
        <taxon>Rhabditophora</taxon>
        <taxon>Macrostomorpha</taxon>
        <taxon>Macrostomida</taxon>
        <taxon>Macrostomidae</taxon>
        <taxon>Macrostomum</taxon>
    </lineage>
</organism>
<feature type="compositionally biased region" description="Gly residues" evidence="1">
    <location>
        <begin position="485"/>
        <end position="496"/>
    </location>
</feature>
<dbReference type="InterPro" id="IPR036865">
    <property type="entry name" value="CRAL-TRIO_dom_sf"/>
</dbReference>
<dbReference type="PANTHER" id="PTHR45657">
    <property type="entry name" value="CRAL-TRIO DOMAIN-CONTAINING PROTEIN YKL091C-RELATED"/>
    <property type="match status" value="1"/>
</dbReference>
<dbReference type="AlphaFoldDB" id="A0A1I8GWT8"/>
<dbReference type="PANTHER" id="PTHR45657:SF1">
    <property type="entry name" value="CRAL-TRIO DOMAIN-CONTAINING PROTEIN YKL091C-RELATED"/>
    <property type="match status" value="1"/>
</dbReference>
<feature type="region of interest" description="Disordered" evidence="1">
    <location>
        <begin position="677"/>
        <end position="718"/>
    </location>
</feature>
<feature type="region of interest" description="Disordered" evidence="1">
    <location>
        <begin position="457"/>
        <end position="496"/>
    </location>
</feature>
<proteinExistence type="predicted"/>
<dbReference type="SMART" id="SM00516">
    <property type="entry name" value="SEC14"/>
    <property type="match status" value="2"/>
</dbReference>
<dbReference type="SMART" id="SM01100">
    <property type="entry name" value="CRAL_TRIO_N"/>
    <property type="match status" value="2"/>
</dbReference>
<dbReference type="Gene3D" id="3.40.525.10">
    <property type="entry name" value="CRAL-TRIO lipid binding domain"/>
    <property type="match status" value="2"/>
</dbReference>
<dbReference type="InterPro" id="IPR001251">
    <property type="entry name" value="CRAL-TRIO_dom"/>
</dbReference>
<dbReference type="WBParaSite" id="maker-uti_cns_0003278-snap-gene-0.4-mRNA-1">
    <property type="protein sequence ID" value="maker-uti_cns_0003278-snap-gene-0.4-mRNA-1"/>
    <property type="gene ID" value="maker-uti_cns_0003278-snap-gene-0.4"/>
</dbReference>
<dbReference type="PRINTS" id="PR00180">
    <property type="entry name" value="CRETINALDHBP"/>
</dbReference>
<evidence type="ECO:0000313" key="3">
    <source>
        <dbReference type="Proteomes" id="UP000095280"/>
    </source>
</evidence>
<dbReference type="InterPro" id="IPR036273">
    <property type="entry name" value="CRAL/TRIO_N_dom_sf"/>
</dbReference>
<dbReference type="PROSITE" id="PS50191">
    <property type="entry name" value="CRAL_TRIO"/>
    <property type="match status" value="1"/>
</dbReference>
<sequence>HPQFERAHLQQFSIQKQSKAEMASAVDDDGPYTYDGVEKRFIKRAEKELNEKPAQVTAHIASLRRWLGSMPHLRCRTDDRFLLRFLRVAKFDQSRAQMLLDNYLTIRKSPKGTPSWFDYPSVDSPEVKEYLSHPFHVFLGHTSEGEGVYVSNMGYWDQQKMTFEQLIRCMYMSVDAAQMDQYSQINGIKILVDMNQANRNQMSFFENRKNFFSLMRNWQDAFPVRIRTVIYVNEPAFFDVIFTLIKNAPFLKEKFKKKLHKVGKDYARLRKVIGEQDADRLLPKELGGSNGTLQELMEWTRNNFGSERMHREWRLQRQEMEVDESKRLPTTKDYLRTEDSAADATTDVRPYDYEGVEPQFIRRAEKELNEKPSQLPAHIASLRRWLSSMPHLRCRTARESAANGSALRAAALAIVPLARLGVGGRGGAFGEGEAAILRVKGIHQELLRSVPGHHAASARQSLQVGQSGSRELGTGQRGGSSPALSGGGRSEGGQLDGGDSVRFSRALLILVIAIVGGESDSKVGDAAKQSATELLANAFRSLRLLLLLLTPLLPGLAVLGQVVVHAAVNPGHHQLAAVLRQPRALGQAVGFGRLRLRICGYGEDEFRHSCGISPNHMATAPPRHLGNGAIHRCHQRRLDSVARRGDQLLGSGLLHGRTAGLQPVQQLGAGQAVQARHSGLEARQQRRRGGSGTAQAALGEAGGGADAGAGGQGPVVAAGGPLPGGGHGRIGDDRFLLRFLRVAKFDQSRAQMLLDNYLTIRKSPKGTPSWFDYPSVDSPEVKEYLSHPFHVFLGHTSEGEGVYVSNMGYWDQQKMTFDQLIRCMYMSVDAVQLDQYSQINGIKVLIDMSRSNRNQLSFFENRKNFFSLMRNWQDASPNRTKAVIFVNEPAFFDEKFKKKLHKVGKDYARLRKVIGEQDADRLLPKELGGSNGTLQELMEWTRNNFGSERMHREWRLQRQEMEVDESKRLPTTKDYLRTEDSAADATTGIQGTFTKLN</sequence>
<dbReference type="InterPro" id="IPR011074">
    <property type="entry name" value="CRAL/TRIO_N_dom"/>
</dbReference>
<dbReference type="InterPro" id="IPR051026">
    <property type="entry name" value="PI/PC_transfer"/>
</dbReference>
<evidence type="ECO:0000313" key="4">
    <source>
        <dbReference type="WBParaSite" id="maker-uti_cns_0003278-snap-gene-0.4-mRNA-1"/>
    </source>
</evidence>
<dbReference type="CDD" id="cd00170">
    <property type="entry name" value="SEC14"/>
    <property type="match status" value="2"/>
</dbReference>
<dbReference type="SUPFAM" id="SSF46938">
    <property type="entry name" value="CRAL/TRIO N-terminal domain"/>
    <property type="match status" value="2"/>
</dbReference>
<feature type="compositionally biased region" description="Polar residues" evidence="1">
    <location>
        <begin position="458"/>
        <end position="469"/>
    </location>
</feature>
<evidence type="ECO:0000256" key="1">
    <source>
        <dbReference type="SAM" id="MobiDB-lite"/>
    </source>
</evidence>
<keyword evidence="3" id="KW-1185">Reference proteome</keyword>
<dbReference type="Pfam" id="PF00650">
    <property type="entry name" value="CRAL_TRIO"/>
    <property type="match status" value="2"/>
</dbReference>
<dbReference type="Proteomes" id="UP000095280">
    <property type="component" value="Unplaced"/>
</dbReference>
<dbReference type="SUPFAM" id="SSF52087">
    <property type="entry name" value="CRAL/TRIO domain"/>
    <property type="match status" value="2"/>
</dbReference>
<reference evidence="4" key="1">
    <citation type="submission" date="2016-11" db="UniProtKB">
        <authorList>
            <consortium name="WormBaseParasite"/>
        </authorList>
    </citation>
    <scope>IDENTIFICATION</scope>
</reference>